<evidence type="ECO:0000313" key="3">
    <source>
        <dbReference type="Proteomes" id="UP000297729"/>
    </source>
</evidence>
<sequence length="105" mass="12063">MSENNKQVTIYVYYQGTPETRFDRDYYTHQHLPLTLQAWGKYGLISCRAFYPSIDQNGTIAICESVYRDEAAVEAAFNSPERTEVMADVARYTDATPLRMRGLPL</sequence>
<dbReference type="NCBIfam" id="TIGR02118">
    <property type="entry name" value="EthD family reductase"/>
    <property type="match status" value="1"/>
</dbReference>
<evidence type="ECO:0000259" key="1">
    <source>
        <dbReference type="Pfam" id="PF07110"/>
    </source>
</evidence>
<accession>A0A4Y9SB40</accession>
<dbReference type="InterPro" id="IPR011008">
    <property type="entry name" value="Dimeric_a/b-barrel"/>
</dbReference>
<feature type="domain" description="EthD" evidence="1">
    <location>
        <begin position="24"/>
        <end position="95"/>
    </location>
</feature>
<keyword evidence="3" id="KW-1185">Reference proteome</keyword>
<evidence type="ECO:0000313" key="2">
    <source>
        <dbReference type="EMBL" id="TFW16812.1"/>
    </source>
</evidence>
<comment type="caution">
    <text evidence="2">The sequence shown here is derived from an EMBL/GenBank/DDBJ whole genome shotgun (WGS) entry which is preliminary data.</text>
</comment>
<dbReference type="Pfam" id="PF07110">
    <property type="entry name" value="EthD"/>
    <property type="match status" value="1"/>
</dbReference>
<protein>
    <submittedName>
        <fullName evidence="2">EthD family reductase</fullName>
    </submittedName>
</protein>
<dbReference type="Proteomes" id="UP000297729">
    <property type="component" value="Unassembled WGS sequence"/>
</dbReference>
<dbReference type="AlphaFoldDB" id="A0A4Y9SB40"/>
<dbReference type="EMBL" id="SPVG01000223">
    <property type="protein sequence ID" value="TFW16812.1"/>
    <property type="molecule type" value="Genomic_DNA"/>
</dbReference>
<dbReference type="InterPro" id="IPR009799">
    <property type="entry name" value="EthD_dom"/>
</dbReference>
<gene>
    <name evidence="2" type="ORF">E4L98_22440</name>
</gene>
<dbReference type="SUPFAM" id="SSF54909">
    <property type="entry name" value="Dimeric alpha+beta barrel"/>
    <property type="match status" value="1"/>
</dbReference>
<dbReference type="RefSeq" id="WP_135203769.1">
    <property type="nucleotide sequence ID" value="NZ_SPVG01000223.1"/>
</dbReference>
<proteinExistence type="predicted"/>
<dbReference type="PANTHER" id="PTHR40260">
    <property type="entry name" value="BLR8190 PROTEIN"/>
    <property type="match status" value="1"/>
</dbReference>
<dbReference type="GO" id="GO:0016491">
    <property type="term" value="F:oxidoreductase activity"/>
    <property type="evidence" value="ECO:0007669"/>
    <property type="project" value="InterPro"/>
</dbReference>
<dbReference type="Gene3D" id="3.30.70.100">
    <property type="match status" value="1"/>
</dbReference>
<organism evidence="2 3">
    <name type="scientific">Duganella callida</name>
    <dbReference type="NCBI Taxonomy" id="2561932"/>
    <lineage>
        <taxon>Bacteria</taxon>
        <taxon>Pseudomonadati</taxon>
        <taxon>Pseudomonadota</taxon>
        <taxon>Betaproteobacteria</taxon>
        <taxon>Burkholderiales</taxon>
        <taxon>Oxalobacteraceae</taxon>
        <taxon>Telluria group</taxon>
        <taxon>Duganella</taxon>
    </lineage>
</organism>
<dbReference type="OrthoDB" id="5343971at2"/>
<dbReference type="PANTHER" id="PTHR40260:SF2">
    <property type="entry name" value="BLR8190 PROTEIN"/>
    <property type="match status" value="1"/>
</dbReference>
<name>A0A4Y9SB40_9BURK</name>
<reference evidence="2 3" key="1">
    <citation type="submission" date="2019-03" db="EMBL/GenBank/DDBJ databases">
        <title>Draft Genome Sequence of Duganella callidus sp. nov., a Novel Duganella Species Isolated from Cultivated Soil.</title>
        <authorList>
            <person name="Raths R."/>
            <person name="Peta V."/>
            <person name="Bucking H."/>
        </authorList>
    </citation>
    <scope>NUCLEOTIDE SEQUENCE [LARGE SCALE GENOMIC DNA]</scope>
    <source>
        <strain evidence="2 3">DN04</strain>
    </source>
</reference>